<evidence type="ECO:0000256" key="1">
    <source>
        <dbReference type="ARBA" id="ARBA00035112"/>
    </source>
</evidence>
<evidence type="ECO:0008006" key="5">
    <source>
        <dbReference type="Google" id="ProtNLM"/>
    </source>
</evidence>
<keyword evidence="2" id="KW-0812">Transmembrane</keyword>
<keyword evidence="2" id="KW-1133">Transmembrane helix</keyword>
<accession>A0A179ICE1</accession>
<dbReference type="OMA" id="THQCADW"/>
<evidence type="ECO:0000256" key="2">
    <source>
        <dbReference type="SAM" id="Phobius"/>
    </source>
</evidence>
<gene>
    <name evidence="3" type="ORF">LLEC1_04025</name>
</gene>
<comment type="caution">
    <text evidence="3">The sequence shown here is derived from an EMBL/GenBank/DDBJ whole genome shotgun (WGS) entry which is preliminary data.</text>
</comment>
<name>A0A179ICE1_CORDF</name>
<dbReference type="Pfam" id="PF11807">
    <property type="entry name" value="UstYa"/>
    <property type="match status" value="1"/>
</dbReference>
<dbReference type="OrthoDB" id="4870098at2759"/>
<evidence type="ECO:0000313" key="3">
    <source>
        <dbReference type="EMBL" id="OAQ99954.1"/>
    </source>
</evidence>
<dbReference type="Proteomes" id="UP000243081">
    <property type="component" value="Unassembled WGS sequence"/>
</dbReference>
<protein>
    <recommendedName>
        <fullName evidence="5">Tat pathway signal sequence</fullName>
    </recommendedName>
</protein>
<evidence type="ECO:0000313" key="4">
    <source>
        <dbReference type="Proteomes" id="UP000243081"/>
    </source>
</evidence>
<dbReference type="EMBL" id="LUKN01001935">
    <property type="protein sequence ID" value="OAQ99954.1"/>
    <property type="molecule type" value="Genomic_DNA"/>
</dbReference>
<keyword evidence="2" id="KW-0472">Membrane</keyword>
<dbReference type="PANTHER" id="PTHR33365:SF7">
    <property type="entry name" value="TAT PATHWAY SIGNAL SEQUENCE"/>
    <property type="match status" value="1"/>
</dbReference>
<comment type="similarity">
    <text evidence="1">Belongs to the ustYa family.</text>
</comment>
<feature type="transmembrane region" description="Helical" evidence="2">
    <location>
        <begin position="41"/>
        <end position="65"/>
    </location>
</feature>
<dbReference type="AlphaFoldDB" id="A0A179ICE1"/>
<organism evidence="3 4">
    <name type="scientific">Cordyceps confragosa</name>
    <name type="common">Lecanicillium lecanii</name>
    <dbReference type="NCBI Taxonomy" id="2714763"/>
    <lineage>
        <taxon>Eukaryota</taxon>
        <taxon>Fungi</taxon>
        <taxon>Dikarya</taxon>
        <taxon>Ascomycota</taxon>
        <taxon>Pezizomycotina</taxon>
        <taxon>Sordariomycetes</taxon>
        <taxon>Hypocreomycetidae</taxon>
        <taxon>Hypocreales</taxon>
        <taxon>Cordycipitaceae</taxon>
        <taxon>Akanthomyces</taxon>
    </lineage>
</organism>
<dbReference type="GO" id="GO:0043386">
    <property type="term" value="P:mycotoxin biosynthetic process"/>
    <property type="evidence" value="ECO:0007669"/>
    <property type="project" value="InterPro"/>
</dbReference>
<sequence length="287" mass="32918">MGTSFAKLSQYEESHCDSSSFFSESEELMEKREVLPRKRPWGHWFVLAGHIALALISTVAFALILQKSRKIAQQSQPLVYSPALEAVKMEVTEFQGQLRIISPYQGEPSDELDQAWTDLLQYSNIWVSGEELSKINKTSIPVPGEVDKYWVELSVVHELHCIKRLRQYLHKDYYFANRSAEDVRLNYLHTDHCLEILRQSVMCHADTSMITMTWEPTSKFPAADFQNVHECKNWDALYEWQKERSVDMMKPGFLVHPYVGVPFPDGQYHGVGAADPENAIGEGGEDM</sequence>
<dbReference type="PANTHER" id="PTHR33365">
    <property type="entry name" value="YALI0B05434P"/>
    <property type="match status" value="1"/>
</dbReference>
<reference evidence="3 4" key="1">
    <citation type="submission" date="2016-03" db="EMBL/GenBank/DDBJ databases">
        <title>Fine-scale spatial genetic structure of a fungal parasite of coffee scale insects.</title>
        <authorList>
            <person name="Jackson D."/>
            <person name="Zemenick K.A."/>
            <person name="Malloure B."/>
            <person name="Quandt C.A."/>
            <person name="James T.Y."/>
        </authorList>
    </citation>
    <scope>NUCLEOTIDE SEQUENCE [LARGE SCALE GENOMIC DNA]</scope>
    <source>
        <strain evidence="3 4">UM487</strain>
    </source>
</reference>
<keyword evidence="4" id="KW-1185">Reference proteome</keyword>
<proteinExistence type="inferred from homology"/>
<dbReference type="InterPro" id="IPR021765">
    <property type="entry name" value="UstYa-like"/>
</dbReference>